<dbReference type="Proteomes" id="UP000675881">
    <property type="component" value="Chromosome 5"/>
</dbReference>
<name>A0A7R8CWH3_LEPSM</name>
<keyword evidence="3" id="KW-0732">Signal</keyword>
<feature type="signal peptide" evidence="3">
    <location>
        <begin position="1"/>
        <end position="22"/>
    </location>
</feature>
<dbReference type="InterPro" id="IPR001254">
    <property type="entry name" value="Trypsin_dom"/>
</dbReference>
<organism evidence="4 5">
    <name type="scientific">Lepeophtheirus salmonis</name>
    <name type="common">Salmon louse</name>
    <name type="synonym">Caligus salmonis</name>
    <dbReference type="NCBI Taxonomy" id="72036"/>
    <lineage>
        <taxon>Eukaryota</taxon>
        <taxon>Metazoa</taxon>
        <taxon>Ecdysozoa</taxon>
        <taxon>Arthropoda</taxon>
        <taxon>Crustacea</taxon>
        <taxon>Multicrustacea</taxon>
        <taxon>Hexanauplia</taxon>
        <taxon>Copepoda</taxon>
        <taxon>Siphonostomatoida</taxon>
        <taxon>Caligidae</taxon>
        <taxon>Lepeophtheirus</taxon>
    </lineage>
</organism>
<feature type="chain" id="PRO_5043523504" evidence="3">
    <location>
        <begin position="23"/>
        <end position="423"/>
    </location>
</feature>
<dbReference type="CDD" id="cd00190">
    <property type="entry name" value="Tryp_SPc"/>
    <property type="match status" value="1"/>
</dbReference>
<dbReference type="InterPro" id="IPR043504">
    <property type="entry name" value="Peptidase_S1_PA_chymotrypsin"/>
</dbReference>
<evidence type="ECO:0000313" key="4">
    <source>
        <dbReference type="EMBL" id="CAF2953425.1"/>
    </source>
</evidence>
<dbReference type="PROSITE" id="PS00134">
    <property type="entry name" value="TRYPSIN_HIS"/>
    <property type="match status" value="1"/>
</dbReference>
<dbReference type="AlphaFoldDB" id="A0A7R8CWH3"/>
<gene>
    <name evidence="4" type="ORF">LSAA_9804</name>
</gene>
<dbReference type="FunFam" id="2.40.10.10:FF:000068">
    <property type="entry name" value="transmembrane protease serine 2"/>
    <property type="match status" value="1"/>
</dbReference>
<feature type="region of interest" description="Disordered" evidence="2">
    <location>
        <begin position="311"/>
        <end position="331"/>
    </location>
</feature>
<accession>A0A7R8CWH3</accession>
<feature type="compositionally biased region" description="Basic and acidic residues" evidence="2">
    <location>
        <begin position="312"/>
        <end position="323"/>
    </location>
</feature>
<evidence type="ECO:0000256" key="1">
    <source>
        <dbReference type="ARBA" id="ARBA00023157"/>
    </source>
</evidence>
<dbReference type="GO" id="GO:0004252">
    <property type="term" value="F:serine-type endopeptidase activity"/>
    <property type="evidence" value="ECO:0007669"/>
    <property type="project" value="InterPro"/>
</dbReference>
<dbReference type="OrthoDB" id="5565075at2759"/>
<keyword evidence="1" id="KW-1015">Disulfide bond</keyword>
<dbReference type="InterPro" id="IPR001314">
    <property type="entry name" value="Peptidase_S1A"/>
</dbReference>
<protein>
    <submittedName>
        <fullName evidence="4">(salmon louse) hypothetical protein</fullName>
    </submittedName>
</protein>
<dbReference type="EMBL" id="HG994584">
    <property type="protein sequence ID" value="CAF2953425.1"/>
    <property type="molecule type" value="Genomic_DNA"/>
</dbReference>
<dbReference type="SMART" id="SM00020">
    <property type="entry name" value="Tryp_SPc"/>
    <property type="match status" value="1"/>
</dbReference>
<proteinExistence type="predicted"/>
<evidence type="ECO:0000313" key="5">
    <source>
        <dbReference type="Proteomes" id="UP000675881"/>
    </source>
</evidence>
<evidence type="ECO:0000256" key="3">
    <source>
        <dbReference type="SAM" id="SignalP"/>
    </source>
</evidence>
<evidence type="ECO:0000256" key="2">
    <source>
        <dbReference type="SAM" id="MobiDB-lite"/>
    </source>
</evidence>
<dbReference type="InterPro" id="IPR018114">
    <property type="entry name" value="TRYPSIN_HIS"/>
</dbReference>
<dbReference type="Gene3D" id="2.40.10.10">
    <property type="entry name" value="Trypsin-like serine proteases"/>
    <property type="match status" value="1"/>
</dbReference>
<dbReference type="PROSITE" id="PS50240">
    <property type="entry name" value="TRYPSIN_DOM"/>
    <property type="match status" value="1"/>
</dbReference>
<dbReference type="SUPFAM" id="SSF50494">
    <property type="entry name" value="Trypsin-like serine proteases"/>
    <property type="match status" value="1"/>
</dbReference>
<dbReference type="Pfam" id="PF00089">
    <property type="entry name" value="Trypsin"/>
    <property type="match status" value="1"/>
</dbReference>
<sequence length="423" mass="47470">MSKVQILTFCFTFIIQLLEYEAFPTYSSLADELGKESNSCNCGISKFGAMSCGSREGRIIGGRVVKENEIPWQVNIEMCFFDICERLCGGSVIGRKYILTAAHCILHNTHHLQVSLGLLNDSNPISDERVYSIESTKLHNDWNAVGAQNDIALLKLDQDIEFDTAVRPICLPSNPDNLFAKKPAVVSGWGTTSEENYESSPVMKRTILRVLENGDDKYTDACHIDSGGPLTLVENNTCSLAGIVSFGNGCAKKDFAGVYTRVSAHLDWIRENTLDDECLNRRHTLRVQTALNWRSWLNKDSTMKRILNSSSKRNESLEAEEQHNPSLPSSNSFIEERVEGDLVIWDIEKTSPGNQGDTHHDKIRKLATDKLLESSKSTASELQYESINILTNRIVQVTQLGCMYTRLIGQTQTRDFSPAKYWK</sequence>
<dbReference type="GO" id="GO:0006508">
    <property type="term" value="P:proteolysis"/>
    <property type="evidence" value="ECO:0007669"/>
    <property type="project" value="InterPro"/>
</dbReference>
<keyword evidence="5" id="KW-1185">Reference proteome</keyword>
<dbReference type="PANTHER" id="PTHR24252:SF7">
    <property type="entry name" value="HYALIN"/>
    <property type="match status" value="1"/>
</dbReference>
<dbReference type="PRINTS" id="PR00722">
    <property type="entry name" value="CHYMOTRYPSIN"/>
</dbReference>
<reference evidence="4" key="1">
    <citation type="submission" date="2021-02" db="EMBL/GenBank/DDBJ databases">
        <authorList>
            <person name="Bekaert M."/>
        </authorList>
    </citation>
    <scope>NUCLEOTIDE SEQUENCE</scope>
    <source>
        <strain evidence="4">IoA-00</strain>
    </source>
</reference>
<dbReference type="InterPro" id="IPR009003">
    <property type="entry name" value="Peptidase_S1_PA"/>
</dbReference>
<dbReference type="PANTHER" id="PTHR24252">
    <property type="entry name" value="ACROSIN-RELATED"/>
    <property type="match status" value="1"/>
</dbReference>